<dbReference type="InterPro" id="IPR016186">
    <property type="entry name" value="C-type_lectin-like/link_sf"/>
</dbReference>
<evidence type="ECO:0000313" key="1">
    <source>
        <dbReference type="EMBL" id="ESN97027.1"/>
    </source>
</evidence>
<evidence type="ECO:0000313" key="3">
    <source>
        <dbReference type="Proteomes" id="UP000015101"/>
    </source>
</evidence>
<keyword evidence="3" id="KW-1185">Reference proteome</keyword>
<proteinExistence type="predicted"/>
<dbReference type="AlphaFoldDB" id="T1FD78"/>
<evidence type="ECO:0000313" key="2">
    <source>
        <dbReference type="EnsemblMetazoa" id="HelroP178470"/>
    </source>
</evidence>
<evidence type="ECO:0008006" key="4">
    <source>
        <dbReference type="Google" id="ProtNLM"/>
    </source>
</evidence>
<name>T1FD78_HELRO</name>
<dbReference type="EMBL" id="KB097456">
    <property type="protein sequence ID" value="ESN97027.1"/>
    <property type="molecule type" value="Genomic_DNA"/>
</dbReference>
<sequence length="221" mass="25569">MLITLQGIQYNILCNLDNNNNIDSKDLVDNKITSNIEQIIKFHRAYTRNVNKSWTRLACYNEKMTVIKRVKVATSALDCIRKCQKATNMNLRGINYMTSLGTCSCVPKMNVLYNITTNLTGGCLSYVAHNCPSEFDYIMEYHRCYNFQFTWLLWNESRQSCNNLLNSHPVIIDNNTENSIVRAYSSIDYYYTSLNMIWTAGYGVNATNNKTIFFWSPYPGE</sequence>
<dbReference type="InParanoid" id="T1FD78"/>
<reference evidence="3" key="1">
    <citation type="submission" date="2012-12" db="EMBL/GenBank/DDBJ databases">
        <authorList>
            <person name="Hellsten U."/>
            <person name="Grimwood J."/>
            <person name="Chapman J.A."/>
            <person name="Shapiro H."/>
            <person name="Aerts A."/>
            <person name="Otillar R.P."/>
            <person name="Terry A.Y."/>
            <person name="Boore J.L."/>
            <person name="Simakov O."/>
            <person name="Marletaz F."/>
            <person name="Cho S.-J."/>
            <person name="Edsinger-Gonzales E."/>
            <person name="Havlak P."/>
            <person name="Kuo D.-H."/>
            <person name="Larsson T."/>
            <person name="Lv J."/>
            <person name="Arendt D."/>
            <person name="Savage R."/>
            <person name="Osoegawa K."/>
            <person name="de Jong P."/>
            <person name="Lindberg D.R."/>
            <person name="Seaver E.C."/>
            <person name="Weisblat D.A."/>
            <person name="Putnam N.H."/>
            <person name="Grigoriev I.V."/>
            <person name="Rokhsar D.S."/>
        </authorList>
    </citation>
    <scope>NUCLEOTIDE SEQUENCE</scope>
</reference>
<gene>
    <name evidence="2" type="primary">20206777</name>
    <name evidence="1" type="ORF">HELRODRAFT_178470</name>
</gene>
<dbReference type="GO" id="GO:0030246">
    <property type="term" value="F:carbohydrate binding"/>
    <property type="evidence" value="ECO:0000318"/>
    <property type="project" value="GO_Central"/>
</dbReference>
<dbReference type="EnsemblMetazoa" id="HelroT178470">
    <property type="protein sequence ID" value="HelroP178470"/>
    <property type="gene ID" value="HelroG178470"/>
</dbReference>
<reference evidence="2" key="3">
    <citation type="submission" date="2015-06" db="UniProtKB">
        <authorList>
            <consortium name="EnsemblMetazoa"/>
        </authorList>
    </citation>
    <scope>IDENTIFICATION</scope>
</reference>
<dbReference type="HOGENOM" id="CLU_1251869_0_0_1"/>
<dbReference type="CTD" id="20206777"/>
<protein>
    <recommendedName>
        <fullName evidence="4">C-type lectin domain-containing protein</fullName>
    </recommendedName>
</protein>
<dbReference type="CDD" id="cd00037">
    <property type="entry name" value="CLECT"/>
    <property type="match status" value="1"/>
</dbReference>
<dbReference type="GO" id="GO:0009897">
    <property type="term" value="C:external side of plasma membrane"/>
    <property type="evidence" value="ECO:0000318"/>
    <property type="project" value="GO_Central"/>
</dbReference>
<dbReference type="KEGG" id="hro:HELRODRAFT_178470"/>
<organism evidence="2 3">
    <name type="scientific">Helobdella robusta</name>
    <name type="common">Californian leech</name>
    <dbReference type="NCBI Taxonomy" id="6412"/>
    <lineage>
        <taxon>Eukaryota</taxon>
        <taxon>Metazoa</taxon>
        <taxon>Spiralia</taxon>
        <taxon>Lophotrochozoa</taxon>
        <taxon>Annelida</taxon>
        <taxon>Clitellata</taxon>
        <taxon>Hirudinea</taxon>
        <taxon>Rhynchobdellida</taxon>
        <taxon>Glossiphoniidae</taxon>
        <taxon>Helobdella</taxon>
    </lineage>
</organism>
<reference evidence="1 3" key="2">
    <citation type="journal article" date="2013" name="Nature">
        <title>Insights into bilaterian evolution from three spiralian genomes.</title>
        <authorList>
            <person name="Simakov O."/>
            <person name="Marletaz F."/>
            <person name="Cho S.J."/>
            <person name="Edsinger-Gonzales E."/>
            <person name="Havlak P."/>
            <person name="Hellsten U."/>
            <person name="Kuo D.H."/>
            <person name="Larsson T."/>
            <person name="Lv J."/>
            <person name="Arendt D."/>
            <person name="Savage R."/>
            <person name="Osoegawa K."/>
            <person name="de Jong P."/>
            <person name="Grimwood J."/>
            <person name="Chapman J.A."/>
            <person name="Shapiro H."/>
            <person name="Aerts A."/>
            <person name="Otillar R.P."/>
            <person name="Terry A.Y."/>
            <person name="Boore J.L."/>
            <person name="Grigoriev I.V."/>
            <person name="Lindberg D.R."/>
            <person name="Seaver E.C."/>
            <person name="Weisblat D.A."/>
            <person name="Putnam N.H."/>
            <person name="Rokhsar D.S."/>
        </authorList>
    </citation>
    <scope>NUCLEOTIDE SEQUENCE</scope>
</reference>
<dbReference type="InterPro" id="IPR016187">
    <property type="entry name" value="CTDL_fold"/>
</dbReference>
<dbReference type="Gene3D" id="3.10.100.10">
    <property type="entry name" value="Mannose-Binding Protein A, subunit A"/>
    <property type="match status" value="1"/>
</dbReference>
<accession>T1FD78</accession>
<dbReference type="GO" id="GO:0006955">
    <property type="term" value="P:immune response"/>
    <property type="evidence" value="ECO:0000318"/>
    <property type="project" value="GO_Central"/>
</dbReference>
<dbReference type="SUPFAM" id="SSF56436">
    <property type="entry name" value="C-type lectin-like"/>
    <property type="match status" value="1"/>
</dbReference>
<dbReference type="Proteomes" id="UP000015101">
    <property type="component" value="Unassembled WGS sequence"/>
</dbReference>
<dbReference type="GO" id="GO:0038187">
    <property type="term" value="F:pattern recognition receptor activity"/>
    <property type="evidence" value="ECO:0000318"/>
    <property type="project" value="GO_Central"/>
</dbReference>
<dbReference type="EMBL" id="AMQM01006451">
    <property type="status" value="NOT_ANNOTATED_CDS"/>
    <property type="molecule type" value="Genomic_DNA"/>
</dbReference>
<dbReference type="GeneID" id="20206777"/>
<dbReference type="RefSeq" id="XP_009024814.1">
    <property type="nucleotide sequence ID" value="XM_009026566.1"/>
</dbReference>